<accession>A0A8J6BUC5</accession>
<proteinExistence type="predicted"/>
<feature type="region of interest" description="Disordered" evidence="1">
    <location>
        <begin position="89"/>
        <end position="110"/>
    </location>
</feature>
<feature type="compositionally biased region" description="Basic residues" evidence="1">
    <location>
        <begin position="100"/>
        <end position="110"/>
    </location>
</feature>
<dbReference type="Proteomes" id="UP000729402">
    <property type="component" value="Unassembled WGS sequence"/>
</dbReference>
<organism evidence="2 3">
    <name type="scientific">Zizania palustris</name>
    <name type="common">Northern wild rice</name>
    <dbReference type="NCBI Taxonomy" id="103762"/>
    <lineage>
        <taxon>Eukaryota</taxon>
        <taxon>Viridiplantae</taxon>
        <taxon>Streptophyta</taxon>
        <taxon>Embryophyta</taxon>
        <taxon>Tracheophyta</taxon>
        <taxon>Spermatophyta</taxon>
        <taxon>Magnoliopsida</taxon>
        <taxon>Liliopsida</taxon>
        <taxon>Poales</taxon>
        <taxon>Poaceae</taxon>
        <taxon>BOP clade</taxon>
        <taxon>Oryzoideae</taxon>
        <taxon>Oryzeae</taxon>
        <taxon>Zizaniinae</taxon>
        <taxon>Zizania</taxon>
    </lineage>
</organism>
<dbReference type="EMBL" id="JAAALK010000081">
    <property type="protein sequence ID" value="KAG8091018.1"/>
    <property type="molecule type" value="Genomic_DNA"/>
</dbReference>
<reference evidence="2" key="1">
    <citation type="journal article" date="2021" name="bioRxiv">
        <title>Whole Genome Assembly and Annotation of Northern Wild Rice, Zizania palustris L., Supports a Whole Genome Duplication in the Zizania Genus.</title>
        <authorList>
            <person name="Haas M."/>
            <person name="Kono T."/>
            <person name="Macchietto M."/>
            <person name="Millas R."/>
            <person name="McGilp L."/>
            <person name="Shao M."/>
            <person name="Duquette J."/>
            <person name="Hirsch C.N."/>
            <person name="Kimball J."/>
        </authorList>
    </citation>
    <scope>NUCLEOTIDE SEQUENCE</scope>
    <source>
        <tissue evidence="2">Fresh leaf tissue</tissue>
    </source>
</reference>
<comment type="caution">
    <text evidence="2">The sequence shown here is derived from an EMBL/GenBank/DDBJ whole genome shotgun (WGS) entry which is preliminary data.</text>
</comment>
<gene>
    <name evidence="2" type="ORF">GUJ93_ZPchr0011g27400</name>
</gene>
<dbReference type="AlphaFoldDB" id="A0A8J6BUC5"/>
<evidence type="ECO:0000313" key="3">
    <source>
        <dbReference type="Proteomes" id="UP000729402"/>
    </source>
</evidence>
<reference evidence="2" key="2">
    <citation type="submission" date="2021-02" db="EMBL/GenBank/DDBJ databases">
        <authorList>
            <person name="Kimball J.A."/>
            <person name="Haas M.W."/>
            <person name="Macchietto M."/>
            <person name="Kono T."/>
            <person name="Duquette J."/>
            <person name="Shao M."/>
        </authorList>
    </citation>
    <scope>NUCLEOTIDE SEQUENCE</scope>
    <source>
        <tissue evidence="2">Fresh leaf tissue</tissue>
    </source>
</reference>
<evidence type="ECO:0000313" key="2">
    <source>
        <dbReference type="EMBL" id="KAG8091018.1"/>
    </source>
</evidence>
<sequence length="110" mass="12332">MEKGVEERCLADRDVGGSNIRRRRDCRTLMSSIVEGSLETCICYISFLSSKDSILFSLMETSKSSVEGIRRRDVDNSGAGSVNRVRSVARHGAAAPGRWVARKQRKRERI</sequence>
<name>A0A8J6BUC5_ZIZPA</name>
<keyword evidence="3" id="KW-1185">Reference proteome</keyword>
<protein>
    <submittedName>
        <fullName evidence="2">Uncharacterized protein</fullName>
    </submittedName>
</protein>
<evidence type="ECO:0000256" key="1">
    <source>
        <dbReference type="SAM" id="MobiDB-lite"/>
    </source>
</evidence>